<evidence type="ECO:0000256" key="1">
    <source>
        <dbReference type="ARBA" id="ARBA00004653"/>
    </source>
</evidence>
<keyword evidence="7" id="KW-0333">Golgi apparatus</keyword>
<evidence type="ECO:0000256" key="2">
    <source>
        <dbReference type="ARBA" id="ARBA00009976"/>
    </source>
</evidence>
<name>A0A915KEF8_ROMCU</name>
<evidence type="ECO:0000256" key="4">
    <source>
        <dbReference type="ARBA" id="ARBA00022597"/>
    </source>
</evidence>
<dbReference type="PIRSF" id="PIRSF005799">
    <property type="entry name" value="UDP-gal_transpt"/>
    <property type="match status" value="1"/>
</dbReference>
<keyword evidence="8 9" id="KW-0472">Membrane</keyword>
<feature type="transmembrane region" description="Helical" evidence="9">
    <location>
        <begin position="179"/>
        <end position="199"/>
    </location>
</feature>
<feature type="transmembrane region" description="Helical" evidence="9">
    <location>
        <begin position="251"/>
        <end position="271"/>
    </location>
</feature>
<sequence length="302" mass="33651">MGASTSSKAYYKYLNLFLLMTQTTVLILTLRYSRTAKVDGPRYLSSTAIVLSEVVKIITCLAVLYKENKMSLRHTVRAIDNEAIKKPYESLKVAVPAVLYVVQNNLLFLALSHLDAATYQVTYQMKILTTAMFSVILLGKKLDGIKWLSLFLLTIGVAFVQMPSGQNDKPNILTAYDKTIGFTCIVFSCLSSGFSGVYFEKILKTTNTSVWMRNLQLAFFSIWFGFGAVFFSDFELIKANGFFQGYNALVWFLIVLQACGGLIIGLVVKYADNILKGFATSLSIILSSILSYFLLGDFEPSL</sequence>
<dbReference type="Proteomes" id="UP000887565">
    <property type="component" value="Unplaced"/>
</dbReference>
<dbReference type="InterPro" id="IPR037185">
    <property type="entry name" value="EmrE-like"/>
</dbReference>
<feature type="transmembrane region" description="Helical" evidence="9">
    <location>
        <begin position="278"/>
        <end position="295"/>
    </location>
</feature>
<dbReference type="Gene3D" id="1.10.3730.20">
    <property type="match status" value="1"/>
</dbReference>
<organism evidence="10 11">
    <name type="scientific">Romanomermis culicivorax</name>
    <name type="common">Nematode worm</name>
    <dbReference type="NCBI Taxonomy" id="13658"/>
    <lineage>
        <taxon>Eukaryota</taxon>
        <taxon>Metazoa</taxon>
        <taxon>Ecdysozoa</taxon>
        <taxon>Nematoda</taxon>
        <taxon>Enoplea</taxon>
        <taxon>Dorylaimia</taxon>
        <taxon>Mermithida</taxon>
        <taxon>Mermithoidea</taxon>
        <taxon>Mermithidae</taxon>
        <taxon>Romanomermis</taxon>
    </lineage>
</organism>
<evidence type="ECO:0000256" key="8">
    <source>
        <dbReference type="ARBA" id="ARBA00023136"/>
    </source>
</evidence>
<dbReference type="Pfam" id="PF04142">
    <property type="entry name" value="Nuc_sug_transp"/>
    <property type="match status" value="1"/>
</dbReference>
<evidence type="ECO:0000256" key="9">
    <source>
        <dbReference type="SAM" id="Phobius"/>
    </source>
</evidence>
<dbReference type="NCBIfam" id="TIGR00803">
    <property type="entry name" value="nst"/>
    <property type="match status" value="1"/>
</dbReference>
<accession>A0A915KEF8</accession>
<keyword evidence="5 9" id="KW-0812">Transmembrane</keyword>
<dbReference type="SUPFAM" id="SSF103481">
    <property type="entry name" value="Multidrug resistance efflux transporter EmrE"/>
    <property type="match status" value="1"/>
</dbReference>
<dbReference type="AlphaFoldDB" id="A0A915KEF8"/>
<reference evidence="11" key="1">
    <citation type="submission" date="2022-11" db="UniProtKB">
        <authorList>
            <consortium name="WormBaseParasite"/>
        </authorList>
    </citation>
    <scope>IDENTIFICATION</scope>
</reference>
<dbReference type="PANTHER" id="PTHR10231">
    <property type="entry name" value="NUCLEOTIDE-SUGAR TRANSMEMBRANE TRANSPORTER"/>
    <property type="match status" value="1"/>
</dbReference>
<keyword evidence="10" id="KW-1185">Reference proteome</keyword>
<evidence type="ECO:0000256" key="7">
    <source>
        <dbReference type="ARBA" id="ARBA00023034"/>
    </source>
</evidence>
<dbReference type="OMA" id="AIMYVIQ"/>
<keyword evidence="6 9" id="KW-1133">Transmembrane helix</keyword>
<feature type="transmembrane region" description="Helical" evidence="9">
    <location>
        <begin position="145"/>
        <end position="164"/>
    </location>
</feature>
<dbReference type="WBParaSite" id="nRc.2.0.1.t36421-RA">
    <property type="protein sequence ID" value="nRc.2.0.1.t36421-RA"/>
    <property type="gene ID" value="nRc.2.0.1.g36421"/>
</dbReference>
<evidence type="ECO:0000313" key="10">
    <source>
        <dbReference type="Proteomes" id="UP000887565"/>
    </source>
</evidence>
<dbReference type="FunFam" id="1.10.3730.20:FF:000037">
    <property type="entry name" value="Nucleotide Sugar TransPorter family"/>
    <property type="match status" value="1"/>
</dbReference>
<proteinExistence type="inferred from homology"/>
<evidence type="ECO:0000256" key="5">
    <source>
        <dbReference type="ARBA" id="ARBA00022692"/>
    </source>
</evidence>
<dbReference type="GO" id="GO:0000139">
    <property type="term" value="C:Golgi membrane"/>
    <property type="evidence" value="ECO:0007669"/>
    <property type="project" value="UniProtKB-SubCell"/>
</dbReference>
<feature type="transmembrane region" description="Helical" evidence="9">
    <location>
        <begin position="12"/>
        <end position="32"/>
    </location>
</feature>
<evidence type="ECO:0000256" key="3">
    <source>
        <dbReference type="ARBA" id="ARBA00022448"/>
    </source>
</evidence>
<comment type="subcellular location">
    <subcellularLocation>
        <location evidence="1">Golgi apparatus membrane</location>
        <topology evidence="1">Multi-pass membrane protein</topology>
    </subcellularLocation>
</comment>
<keyword evidence="4" id="KW-0762">Sugar transport</keyword>
<evidence type="ECO:0000256" key="6">
    <source>
        <dbReference type="ARBA" id="ARBA00022989"/>
    </source>
</evidence>
<comment type="similarity">
    <text evidence="2">Belongs to the nucleotide-sugar transporter family. SLC35A subfamily.</text>
</comment>
<feature type="transmembrane region" description="Helical" evidence="9">
    <location>
        <begin position="211"/>
        <end position="231"/>
    </location>
</feature>
<keyword evidence="3" id="KW-0813">Transport</keyword>
<protein>
    <submittedName>
        <fullName evidence="11">UDP-N-acetylglucosamine transporter</fullName>
    </submittedName>
</protein>
<dbReference type="InterPro" id="IPR007271">
    <property type="entry name" value="Nuc_sug_transpt"/>
</dbReference>
<dbReference type="GO" id="GO:0015165">
    <property type="term" value="F:pyrimidine nucleotide-sugar transmembrane transporter activity"/>
    <property type="evidence" value="ECO:0007669"/>
    <property type="project" value="InterPro"/>
</dbReference>
<feature type="transmembrane region" description="Helical" evidence="9">
    <location>
        <begin position="44"/>
        <end position="65"/>
    </location>
</feature>
<evidence type="ECO:0000313" key="11">
    <source>
        <dbReference type="WBParaSite" id="nRc.2.0.1.t36421-RA"/>
    </source>
</evidence>